<evidence type="ECO:0000313" key="1">
    <source>
        <dbReference type="EMBL" id="USQ15404.1"/>
    </source>
</evidence>
<organism evidence="1 2">
    <name type="scientific">Legionella lytica</name>
    <dbReference type="NCBI Taxonomy" id="96232"/>
    <lineage>
        <taxon>Bacteria</taxon>
        <taxon>Pseudomonadati</taxon>
        <taxon>Pseudomonadota</taxon>
        <taxon>Gammaproteobacteria</taxon>
        <taxon>Legionellales</taxon>
        <taxon>Legionellaceae</taxon>
        <taxon>Legionella</taxon>
    </lineage>
</organism>
<reference evidence="1" key="1">
    <citation type="submission" date="2021-03" db="EMBL/GenBank/DDBJ databases">
        <title>Legionella lytica PCM 2298.</title>
        <authorList>
            <person name="Koper P."/>
        </authorList>
    </citation>
    <scope>NUCLEOTIDE SEQUENCE</scope>
    <source>
        <strain evidence="1">PCM 2298</strain>
        <plasmid evidence="1">pLlyPCM2298_1</plasmid>
    </source>
</reference>
<accession>A0ABY4YE97</accession>
<sequence>MRKPEYLIRFKAPYNTLVGCIYVDSDDGVQDTFRVQVKTTESPDWKVIPVEEFHHFKDGVTTTINLQSNEAGVRFVRVRSSLSGSSNPVISFKDWGMEVECLEIGSIKFDDMGNPLLNPDSGFLKAPSSPSWWRDSLFSVPPAPPVPTPVVTQLLDFFESFVPSRSCNEPGCK</sequence>
<proteinExistence type="predicted"/>
<gene>
    <name evidence="1" type="ORF">J2N86_14245</name>
</gene>
<evidence type="ECO:0000313" key="2">
    <source>
        <dbReference type="Proteomes" id="UP001057474"/>
    </source>
</evidence>
<geneLocation type="plasmid" evidence="1 2">
    <name>pLlyPCM2298_1</name>
</geneLocation>
<dbReference type="Proteomes" id="UP001057474">
    <property type="component" value="Plasmid pLlyPCM2298_1"/>
</dbReference>
<dbReference type="RefSeq" id="WP_252582643.1">
    <property type="nucleotide sequence ID" value="NZ_CP071528.1"/>
</dbReference>
<dbReference type="EMBL" id="CP071528">
    <property type="protein sequence ID" value="USQ15404.1"/>
    <property type="molecule type" value="Genomic_DNA"/>
</dbReference>
<keyword evidence="2" id="KW-1185">Reference proteome</keyword>
<keyword evidence="1" id="KW-0614">Plasmid</keyword>
<protein>
    <submittedName>
        <fullName evidence="1">Uncharacterized protein</fullName>
    </submittedName>
</protein>
<name>A0ABY4YE97_9GAMM</name>